<gene>
    <name evidence="8" type="ORF">Micbo1qcDRAFT_187365</name>
</gene>
<dbReference type="Gene3D" id="2.60.40.10">
    <property type="entry name" value="Immunoglobulins"/>
    <property type="match status" value="1"/>
</dbReference>
<dbReference type="Pfam" id="PF00703">
    <property type="entry name" value="Glyco_hydro_2"/>
    <property type="match status" value="1"/>
</dbReference>
<dbReference type="AlphaFoldDB" id="A0A136JD29"/>
<evidence type="ECO:0000256" key="1">
    <source>
        <dbReference type="ARBA" id="ARBA00007401"/>
    </source>
</evidence>
<dbReference type="OrthoDB" id="408320at2759"/>
<comment type="similarity">
    <text evidence="1">Belongs to the glycosyl hydrolase 2 family.</text>
</comment>
<proteinExistence type="inferred from homology"/>
<dbReference type="InParanoid" id="A0A136JD29"/>
<dbReference type="Gene3D" id="2.60.120.260">
    <property type="entry name" value="Galactose-binding domain-like"/>
    <property type="match status" value="1"/>
</dbReference>
<keyword evidence="9" id="KW-1185">Reference proteome</keyword>
<name>A0A136JD29_9PEZI</name>
<dbReference type="InterPro" id="IPR051913">
    <property type="entry name" value="GH2_Domain-Containing"/>
</dbReference>
<sequence>MRWSLIPAVVVPLLTQAGHSYEVKKGPLDTDWTYKVGTDPWPEYPRPLLVRDDWLSLNGIWKWRAASGLSEASTPPVGEVLIDEVLVPSCLESALSGVMVQDVTYAWFTTNFTLPEDWATTSGRILLNFEAVDYEATVFINSKEAGFHRGGYWRFTIDATDLLKEGTNTIHVFVFDPTDMDDYVIPIGKQTRRPSHIFYTPCTGIWQSVWLESVPASYITQLDVAAGMDGKGNAGNSSEAVTVKVSDRDGNVIATHEASSNAEFSFNVNSPKLWSPQSPTLYNLTVTMGSDVVKSYTGFRTISIGEVQGVPRPLINGEFIFQFGPLDQGWWPDGLMTPPNREAMEYDLKFLKSQGINMLRKHIKVEPDLFYRACDELGILVIQDMVSLRVVIPNAAQQKEWERQIDLLINQHKNYPSIYTWVIYNEGWGQITSYYPEFDLAAHIKTLDPTRLIDATSGWHDHGAGDWHDNHHYANPQCGTPFYSILSTPYDNKRIAIQGEFGGIGHNISEEHAWKVQKSINEVNQTYELNIDLDAYNYRGHTLMRELKEQIERYSCSAAVWTQTTDVEGEVNGFMTYDRRLVRLDAKWKDDIQALYDAAAARGGAKTTKRSV</sequence>
<feature type="domain" description="Glycosyl hydrolases family 2 sugar binding" evidence="7">
    <location>
        <begin position="105"/>
        <end position="178"/>
    </location>
</feature>
<feature type="domain" description="Glycoside hydrolase family 2 immunoglobulin-like beta-sandwich" evidence="5">
    <location>
        <begin position="233"/>
        <end position="300"/>
    </location>
</feature>
<evidence type="ECO:0000313" key="8">
    <source>
        <dbReference type="EMBL" id="KXJ95063.1"/>
    </source>
</evidence>
<dbReference type="InterPro" id="IPR013783">
    <property type="entry name" value="Ig-like_fold"/>
</dbReference>
<keyword evidence="4" id="KW-0732">Signal</keyword>
<evidence type="ECO:0000259" key="6">
    <source>
        <dbReference type="Pfam" id="PF02836"/>
    </source>
</evidence>
<dbReference type="PANTHER" id="PTHR42732:SF2">
    <property type="entry name" value="BETA-MANNOSIDASE"/>
    <property type="match status" value="1"/>
</dbReference>
<reference evidence="9" key="1">
    <citation type="submission" date="2016-02" db="EMBL/GenBank/DDBJ databases">
        <title>Draft genome sequence of Microdochium bolleyi, a fungal endophyte of beachgrass.</title>
        <authorList>
            <consortium name="DOE Joint Genome Institute"/>
            <person name="David A.S."/>
            <person name="May G."/>
            <person name="Haridas S."/>
            <person name="Lim J."/>
            <person name="Wang M."/>
            <person name="Labutti K."/>
            <person name="Lipzen A."/>
            <person name="Barry K."/>
            <person name="Grigoriev I.V."/>
        </authorList>
    </citation>
    <scope>NUCLEOTIDE SEQUENCE [LARGE SCALE GENOMIC DNA]</scope>
    <source>
        <strain evidence="9">J235TASD1</strain>
    </source>
</reference>
<dbReference type="PANTHER" id="PTHR42732">
    <property type="entry name" value="BETA-GALACTOSIDASE"/>
    <property type="match status" value="1"/>
</dbReference>
<dbReference type="Proteomes" id="UP000070501">
    <property type="component" value="Unassembled WGS sequence"/>
</dbReference>
<dbReference type="SUPFAM" id="SSF49303">
    <property type="entry name" value="beta-Galactosidase/glucuronidase domain"/>
    <property type="match status" value="1"/>
</dbReference>
<keyword evidence="2" id="KW-0378">Hydrolase</keyword>
<evidence type="ECO:0000259" key="7">
    <source>
        <dbReference type="Pfam" id="PF02837"/>
    </source>
</evidence>
<dbReference type="InterPro" id="IPR006104">
    <property type="entry name" value="Glyco_hydro_2_N"/>
</dbReference>
<keyword evidence="3" id="KW-0326">Glycosidase</keyword>
<dbReference type="InterPro" id="IPR006102">
    <property type="entry name" value="Ig-like_GH2"/>
</dbReference>
<evidence type="ECO:0000313" key="9">
    <source>
        <dbReference type="Proteomes" id="UP000070501"/>
    </source>
</evidence>
<feature type="chain" id="PRO_5007293669" evidence="4">
    <location>
        <begin position="21"/>
        <end position="612"/>
    </location>
</feature>
<evidence type="ECO:0000256" key="3">
    <source>
        <dbReference type="ARBA" id="ARBA00023295"/>
    </source>
</evidence>
<dbReference type="Pfam" id="PF02837">
    <property type="entry name" value="Glyco_hydro_2_N"/>
    <property type="match status" value="1"/>
</dbReference>
<dbReference type="InterPro" id="IPR036156">
    <property type="entry name" value="Beta-gal/glucu_dom_sf"/>
</dbReference>
<feature type="domain" description="Glycoside hydrolase family 2 catalytic" evidence="6">
    <location>
        <begin position="342"/>
        <end position="458"/>
    </location>
</feature>
<dbReference type="Pfam" id="PF02836">
    <property type="entry name" value="Glyco_hydro_2_C"/>
    <property type="match status" value="1"/>
</dbReference>
<evidence type="ECO:0000259" key="5">
    <source>
        <dbReference type="Pfam" id="PF00703"/>
    </source>
</evidence>
<protein>
    <submittedName>
        <fullName evidence="8">Putative beta-galactosidase</fullName>
    </submittedName>
</protein>
<organism evidence="8 9">
    <name type="scientific">Microdochium bolleyi</name>
    <dbReference type="NCBI Taxonomy" id="196109"/>
    <lineage>
        <taxon>Eukaryota</taxon>
        <taxon>Fungi</taxon>
        <taxon>Dikarya</taxon>
        <taxon>Ascomycota</taxon>
        <taxon>Pezizomycotina</taxon>
        <taxon>Sordariomycetes</taxon>
        <taxon>Xylariomycetidae</taxon>
        <taxon>Xylariales</taxon>
        <taxon>Microdochiaceae</taxon>
        <taxon>Microdochium</taxon>
    </lineage>
</organism>
<evidence type="ECO:0000256" key="2">
    <source>
        <dbReference type="ARBA" id="ARBA00022801"/>
    </source>
</evidence>
<dbReference type="InterPro" id="IPR017853">
    <property type="entry name" value="GH"/>
</dbReference>
<dbReference type="GO" id="GO:0004553">
    <property type="term" value="F:hydrolase activity, hydrolyzing O-glycosyl compounds"/>
    <property type="evidence" value="ECO:0007669"/>
    <property type="project" value="InterPro"/>
</dbReference>
<dbReference type="GO" id="GO:0005975">
    <property type="term" value="P:carbohydrate metabolic process"/>
    <property type="evidence" value="ECO:0007669"/>
    <property type="project" value="InterPro"/>
</dbReference>
<dbReference type="InterPro" id="IPR008979">
    <property type="entry name" value="Galactose-bd-like_sf"/>
</dbReference>
<evidence type="ECO:0000256" key="4">
    <source>
        <dbReference type="SAM" id="SignalP"/>
    </source>
</evidence>
<feature type="signal peptide" evidence="4">
    <location>
        <begin position="1"/>
        <end position="20"/>
    </location>
</feature>
<dbReference type="Gene3D" id="3.20.20.80">
    <property type="entry name" value="Glycosidases"/>
    <property type="match status" value="1"/>
</dbReference>
<dbReference type="SUPFAM" id="SSF51445">
    <property type="entry name" value="(Trans)glycosidases"/>
    <property type="match status" value="1"/>
</dbReference>
<dbReference type="STRING" id="196109.A0A136JD29"/>
<dbReference type="InterPro" id="IPR006103">
    <property type="entry name" value="Glyco_hydro_2_cat"/>
</dbReference>
<dbReference type="SUPFAM" id="SSF49785">
    <property type="entry name" value="Galactose-binding domain-like"/>
    <property type="match status" value="1"/>
</dbReference>
<dbReference type="EMBL" id="KQ964246">
    <property type="protein sequence ID" value="KXJ95063.1"/>
    <property type="molecule type" value="Genomic_DNA"/>
</dbReference>
<accession>A0A136JD29</accession>